<dbReference type="InterPro" id="IPR040612">
    <property type="entry name" value="ArsA_HSP20-like"/>
</dbReference>
<gene>
    <name evidence="4" type="ORF">SAMN04488546_1210</name>
</gene>
<evidence type="ECO:0000256" key="1">
    <source>
        <dbReference type="ARBA" id="ARBA00011040"/>
    </source>
</evidence>
<feature type="domain" description="ArsA HSP20-like" evidence="3">
    <location>
        <begin position="300"/>
        <end position="354"/>
    </location>
</feature>
<dbReference type="Proteomes" id="UP000198507">
    <property type="component" value="Unassembled WGS sequence"/>
</dbReference>
<name>A0A1I0BBV4_9ACTN</name>
<dbReference type="SUPFAM" id="SSF52540">
    <property type="entry name" value="P-loop containing nucleoside triphosphate hydrolases"/>
    <property type="match status" value="1"/>
</dbReference>
<dbReference type="InterPro" id="IPR008978">
    <property type="entry name" value="HSP20-like_chaperone"/>
</dbReference>
<organism evidence="4 5">
    <name type="scientific">Geodermatophilus poikilotrophus</name>
    <dbReference type="NCBI Taxonomy" id="1333667"/>
    <lineage>
        <taxon>Bacteria</taxon>
        <taxon>Bacillati</taxon>
        <taxon>Actinomycetota</taxon>
        <taxon>Actinomycetes</taxon>
        <taxon>Geodermatophilales</taxon>
        <taxon>Geodermatophilaceae</taxon>
        <taxon>Geodermatophilus</taxon>
    </lineage>
</organism>
<protein>
    <submittedName>
        <fullName evidence="4">Arsenite-transporting ATPase</fullName>
    </submittedName>
</protein>
<feature type="domain" description="ArsA/GET3 Anion-transporting ATPase-like" evidence="2">
    <location>
        <begin position="89"/>
        <end position="235"/>
    </location>
</feature>
<dbReference type="Pfam" id="PF02374">
    <property type="entry name" value="ArsA_ATPase"/>
    <property type="match status" value="1"/>
</dbReference>
<proteinExistence type="inferred from homology"/>
<keyword evidence="5" id="KW-1185">Reference proteome</keyword>
<evidence type="ECO:0000313" key="5">
    <source>
        <dbReference type="Proteomes" id="UP000198507"/>
    </source>
</evidence>
<dbReference type="InterPro" id="IPR025723">
    <property type="entry name" value="ArsA/GET3_ATPase-like"/>
</dbReference>
<dbReference type="OrthoDB" id="9780677at2"/>
<accession>A0A1I0BBV4</accession>
<evidence type="ECO:0000259" key="3">
    <source>
        <dbReference type="Pfam" id="PF17886"/>
    </source>
</evidence>
<dbReference type="InterPro" id="IPR027417">
    <property type="entry name" value="P-loop_NTPase"/>
</dbReference>
<dbReference type="Gene3D" id="3.40.50.300">
    <property type="entry name" value="P-loop containing nucleotide triphosphate hydrolases"/>
    <property type="match status" value="1"/>
</dbReference>
<dbReference type="EMBL" id="FOIE01000002">
    <property type="protein sequence ID" value="SET04297.1"/>
    <property type="molecule type" value="Genomic_DNA"/>
</dbReference>
<sequence>MRTLLLTGPGGSGTSTLAAATAVRAAADGARTLLLLRPGRRPAGLDDVPGLAVACVSPLTAAESLWTSAGAALGAVPGLTPPPSTSVVPLPGAAELALLARLARAAAEDEADTVVVDAGPLESGTALVGLPRALGWWLDQALPTRVRVLGAVRTAAVRSGAAARGPVDAVLEAVPPVEEALGRLLLDDPAATEVRLVALPRAGAVPALRAAVTALALHGQQPAAVLARVLPDGGPGQWWARRAAEQDDALAALAELAPLQRVAESAEEPADAAALAALLPPGDDVAPVAALAPSVDRADGIRRLVLPLPWAERAGLDLTRWQDDLVVTVAGARRSVPLDSLLRRCVVTGGALADAGTAAARLEVAFTPDPQQWPADLLAAEGSTP</sequence>
<comment type="similarity">
    <text evidence="1">Belongs to the arsA ATPase family.</text>
</comment>
<dbReference type="Gene3D" id="2.60.40.790">
    <property type="match status" value="1"/>
</dbReference>
<evidence type="ECO:0000259" key="2">
    <source>
        <dbReference type="Pfam" id="PF02374"/>
    </source>
</evidence>
<dbReference type="RefSeq" id="WP_091440565.1">
    <property type="nucleotide sequence ID" value="NZ_FOIE01000002.1"/>
</dbReference>
<evidence type="ECO:0000313" key="4">
    <source>
        <dbReference type="EMBL" id="SET04297.1"/>
    </source>
</evidence>
<reference evidence="5" key="1">
    <citation type="submission" date="2016-10" db="EMBL/GenBank/DDBJ databases">
        <authorList>
            <person name="Varghese N."/>
            <person name="Submissions S."/>
        </authorList>
    </citation>
    <scope>NUCLEOTIDE SEQUENCE [LARGE SCALE GENOMIC DNA]</scope>
    <source>
        <strain evidence="5">DSM 44209</strain>
    </source>
</reference>
<dbReference type="Pfam" id="PF17886">
    <property type="entry name" value="ArsA_HSP20"/>
    <property type="match status" value="1"/>
</dbReference>
<dbReference type="AlphaFoldDB" id="A0A1I0BBV4"/>